<dbReference type="EMBL" id="DSOK01000266">
    <property type="protein sequence ID" value="HEN15674.1"/>
    <property type="molecule type" value="Genomic_DNA"/>
</dbReference>
<feature type="domain" description="Helix-turn-helix" evidence="1">
    <location>
        <begin position="19"/>
        <end position="67"/>
    </location>
</feature>
<dbReference type="AlphaFoldDB" id="A0A7C2P0J8"/>
<comment type="caution">
    <text evidence="2">The sequence shown here is derived from an EMBL/GenBank/DDBJ whole genome shotgun (WGS) entry which is preliminary data.</text>
</comment>
<organism evidence="2">
    <name type="scientific">Schlesneria paludicola</name>
    <dbReference type="NCBI Taxonomy" id="360056"/>
    <lineage>
        <taxon>Bacteria</taxon>
        <taxon>Pseudomonadati</taxon>
        <taxon>Planctomycetota</taxon>
        <taxon>Planctomycetia</taxon>
        <taxon>Planctomycetales</taxon>
        <taxon>Planctomycetaceae</taxon>
        <taxon>Schlesneria</taxon>
    </lineage>
</organism>
<proteinExistence type="predicted"/>
<dbReference type="InterPro" id="IPR041657">
    <property type="entry name" value="HTH_17"/>
</dbReference>
<sequence length="81" mass="9054">MTGMSSGRATDSGNRVELVSIERLAEMLDVSKRTVQRLMGMGKLPPAIRVGVQWRWRLSDVLEWIDAGCPTPRETKLKRGA</sequence>
<evidence type="ECO:0000313" key="2">
    <source>
        <dbReference type="EMBL" id="HEN15674.1"/>
    </source>
</evidence>
<evidence type="ECO:0000259" key="1">
    <source>
        <dbReference type="Pfam" id="PF12728"/>
    </source>
</evidence>
<accession>A0A7C2P0J8</accession>
<dbReference type="GO" id="GO:0003677">
    <property type="term" value="F:DNA binding"/>
    <property type="evidence" value="ECO:0007669"/>
    <property type="project" value="UniProtKB-KW"/>
</dbReference>
<dbReference type="Gene3D" id="1.10.238.160">
    <property type="match status" value="1"/>
</dbReference>
<dbReference type="SUPFAM" id="SSF46955">
    <property type="entry name" value="Putative DNA-binding domain"/>
    <property type="match status" value="1"/>
</dbReference>
<dbReference type="Pfam" id="PF12728">
    <property type="entry name" value="HTH_17"/>
    <property type="match status" value="1"/>
</dbReference>
<gene>
    <name evidence="2" type="ORF">ENQ76_09440</name>
</gene>
<dbReference type="InterPro" id="IPR010093">
    <property type="entry name" value="SinI_DNA-bd"/>
</dbReference>
<protein>
    <submittedName>
        <fullName evidence="2">DNA-binding protein</fullName>
    </submittedName>
</protein>
<dbReference type="InterPro" id="IPR009061">
    <property type="entry name" value="DNA-bd_dom_put_sf"/>
</dbReference>
<reference evidence="2" key="1">
    <citation type="journal article" date="2020" name="mSystems">
        <title>Genome- and Community-Level Interaction Insights into Carbon Utilization and Element Cycling Functions of Hydrothermarchaeota in Hydrothermal Sediment.</title>
        <authorList>
            <person name="Zhou Z."/>
            <person name="Liu Y."/>
            <person name="Xu W."/>
            <person name="Pan J."/>
            <person name="Luo Z.H."/>
            <person name="Li M."/>
        </authorList>
    </citation>
    <scope>NUCLEOTIDE SEQUENCE [LARGE SCALE GENOMIC DNA]</scope>
    <source>
        <strain evidence="2">SpSt-339</strain>
    </source>
</reference>
<name>A0A7C2P0J8_9PLAN</name>
<dbReference type="NCBIfam" id="TIGR01764">
    <property type="entry name" value="excise"/>
    <property type="match status" value="1"/>
</dbReference>
<keyword evidence="2" id="KW-0238">DNA-binding</keyword>